<sequence length="105" mass="12037">MVQFGKMATSNTPTKGASLDSTTHGEKNMEHPMKGVPKAKVEVIIQRLQQMLIRYTATHEMFLDLAVIVGREYRSQDERVHAVEEKLLQWKKDGLLELKGRFRSP</sequence>
<accession>A0A7S0GKM7</accession>
<dbReference type="AlphaFoldDB" id="A0A7S0GKM7"/>
<feature type="compositionally biased region" description="Basic and acidic residues" evidence="1">
    <location>
        <begin position="23"/>
        <end position="33"/>
    </location>
</feature>
<gene>
    <name evidence="2" type="ORF">LAMO00422_LOCUS1099</name>
</gene>
<dbReference type="EMBL" id="HBEM01001527">
    <property type="protein sequence ID" value="CAD8430222.1"/>
    <property type="molecule type" value="Transcribed_RNA"/>
</dbReference>
<protein>
    <submittedName>
        <fullName evidence="2">Uncharacterized protein</fullName>
    </submittedName>
</protein>
<reference evidence="2" key="1">
    <citation type="submission" date="2021-01" db="EMBL/GenBank/DDBJ databases">
        <authorList>
            <person name="Corre E."/>
            <person name="Pelletier E."/>
            <person name="Niang G."/>
            <person name="Scheremetjew M."/>
            <person name="Finn R."/>
            <person name="Kale V."/>
            <person name="Holt S."/>
            <person name="Cochrane G."/>
            <person name="Meng A."/>
            <person name="Brown T."/>
            <person name="Cohen L."/>
        </authorList>
    </citation>
    <scope>NUCLEOTIDE SEQUENCE</scope>
    <source>
        <strain evidence="2">CCMP2058</strain>
    </source>
</reference>
<feature type="compositionally biased region" description="Polar residues" evidence="1">
    <location>
        <begin position="8"/>
        <end position="22"/>
    </location>
</feature>
<organism evidence="2">
    <name type="scientific">Amorphochlora amoebiformis</name>
    <dbReference type="NCBI Taxonomy" id="1561963"/>
    <lineage>
        <taxon>Eukaryota</taxon>
        <taxon>Sar</taxon>
        <taxon>Rhizaria</taxon>
        <taxon>Cercozoa</taxon>
        <taxon>Chlorarachniophyceae</taxon>
        <taxon>Amorphochlora</taxon>
    </lineage>
</organism>
<evidence type="ECO:0000313" key="2">
    <source>
        <dbReference type="EMBL" id="CAD8430222.1"/>
    </source>
</evidence>
<evidence type="ECO:0000256" key="1">
    <source>
        <dbReference type="SAM" id="MobiDB-lite"/>
    </source>
</evidence>
<name>A0A7S0GKM7_9EUKA</name>
<proteinExistence type="predicted"/>
<feature type="region of interest" description="Disordered" evidence="1">
    <location>
        <begin position="1"/>
        <end position="35"/>
    </location>
</feature>